<protein>
    <recommendedName>
        <fullName evidence="4">Lipoprotein</fullName>
    </recommendedName>
</protein>
<comment type="caution">
    <text evidence="2">The sequence shown here is derived from an EMBL/GenBank/DDBJ whole genome shotgun (WGS) entry which is preliminary data.</text>
</comment>
<feature type="signal peptide" evidence="1">
    <location>
        <begin position="1"/>
        <end position="19"/>
    </location>
</feature>
<sequence>MKTVLALSLVLLSSGCTVAHVVDSWKADGAQPFKRSSKRVVLVLANDAEHRDRAETKLAESLKNATRLRTLFSAQELEDGVSVKAKLLEQGFTEFVVVRSEESQEKTRRRGSIWERWLTVGVPYASSTRVDLVTSVYEIGSGDLKWQLSSYSYDPSSVESLLGEHVKAGLERLQADGMLVD</sequence>
<dbReference type="EMBL" id="QFQP01000047">
    <property type="protein sequence ID" value="PZR05222.1"/>
    <property type="molecule type" value="Genomic_DNA"/>
</dbReference>
<evidence type="ECO:0000313" key="3">
    <source>
        <dbReference type="Proteomes" id="UP000249061"/>
    </source>
</evidence>
<dbReference type="PROSITE" id="PS51257">
    <property type="entry name" value="PROKAR_LIPOPROTEIN"/>
    <property type="match status" value="1"/>
</dbReference>
<evidence type="ECO:0008006" key="4">
    <source>
        <dbReference type="Google" id="ProtNLM"/>
    </source>
</evidence>
<accession>A0A2W5SQK0</accession>
<feature type="chain" id="PRO_5015970549" description="Lipoprotein" evidence="1">
    <location>
        <begin position="20"/>
        <end position="181"/>
    </location>
</feature>
<gene>
    <name evidence="2" type="ORF">DI536_32810</name>
</gene>
<organism evidence="2 3">
    <name type="scientific">Archangium gephyra</name>
    <dbReference type="NCBI Taxonomy" id="48"/>
    <lineage>
        <taxon>Bacteria</taxon>
        <taxon>Pseudomonadati</taxon>
        <taxon>Myxococcota</taxon>
        <taxon>Myxococcia</taxon>
        <taxon>Myxococcales</taxon>
        <taxon>Cystobacterineae</taxon>
        <taxon>Archangiaceae</taxon>
        <taxon>Archangium</taxon>
    </lineage>
</organism>
<evidence type="ECO:0000256" key="1">
    <source>
        <dbReference type="SAM" id="SignalP"/>
    </source>
</evidence>
<keyword evidence="1" id="KW-0732">Signal</keyword>
<proteinExistence type="predicted"/>
<dbReference type="Proteomes" id="UP000249061">
    <property type="component" value="Unassembled WGS sequence"/>
</dbReference>
<dbReference type="AlphaFoldDB" id="A0A2W5SQK0"/>
<evidence type="ECO:0000313" key="2">
    <source>
        <dbReference type="EMBL" id="PZR05222.1"/>
    </source>
</evidence>
<reference evidence="2 3" key="1">
    <citation type="submission" date="2017-08" db="EMBL/GenBank/DDBJ databases">
        <title>Infants hospitalized years apart are colonized by the same room-sourced microbial strains.</title>
        <authorList>
            <person name="Brooks B."/>
            <person name="Olm M.R."/>
            <person name="Firek B.A."/>
            <person name="Baker R."/>
            <person name="Thomas B.C."/>
            <person name="Morowitz M.J."/>
            <person name="Banfield J.F."/>
        </authorList>
    </citation>
    <scope>NUCLEOTIDE SEQUENCE [LARGE SCALE GENOMIC DNA]</scope>
    <source>
        <strain evidence="2">S2_003_000_R2_14</strain>
    </source>
</reference>
<name>A0A2W5SQK0_9BACT</name>